<sequence length="86" mass="9847">MSHKAKLFMDGKSQAVRLPAAYRFDSDKVFIRKDSETGDVILSCKPHDWTGFFAALKGTTIPNDFLSKEERCQQEQSCDPFEGWKE</sequence>
<dbReference type="SUPFAM" id="SSF89447">
    <property type="entry name" value="AbrB/MazE/MraZ-like"/>
    <property type="match status" value="1"/>
</dbReference>
<keyword evidence="2" id="KW-1185">Reference proteome</keyword>
<comment type="caution">
    <text evidence="1">The sequence shown here is derived from an EMBL/GenBank/DDBJ whole genome shotgun (WGS) entry which is preliminary data.</text>
</comment>
<dbReference type="STRING" id="286156.Ppb6_00913"/>
<proteinExistence type="predicted"/>
<protein>
    <submittedName>
        <fullName evidence="1">Antitoxin VapB1</fullName>
    </submittedName>
</protein>
<dbReference type="PATRIC" id="fig|286156.4.peg.1042"/>
<dbReference type="RefSeq" id="WP_065822294.1">
    <property type="nucleotide sequence ID" value="NZ_CAWMQZ010000030.1"/>
</dbReference>
<dbReference type="Proteomes" id="UP000093476">
    <property type="component" value="Unassembled WGS sequence"/>
</dbReference>
<dbReference type="Gene3D" id="2.10.260.10">
    <property type="match status" value="1"/>
</dbReference>
<dbReference type="EMBL" id="LOMY01000030">
    <property type="protein sequence ID" value="OCQ53895.1"/>
    <property type="molecule type" value="Genomic_DNA"/>
</dbReference>
<dbReference type="InterPro" id="IPR037914">
    <property type="entry name" value="SpoVT-AbrB_sf"/>
</dbReference>
<accession>A0A1C0U7P4</accession>
<reference evidence="1 2" key="1">
    <citation type="submission" date="2015-12" db="EMBL/GenBank/DDBJ databases">
        <title>Genome comparisons provide insights into the role of secondary metabolites in the pathogenic phase of the Photorhabdus life cycle.</title>
        <authorList>
            <person name="Tobias N.J."/>
            <person name="Mishra B."/>
            <person name="Gupta D.K."/>
            <person name="Thines M."/>
            <person name="Stinear T.P."/>
            <person name="Bode H.B."/>
        </authorList>
    </citation>
    <scope>NUCLEOTIDE SEQUENCE [LARGE SCALE GENOMIC DNA]</scope>
    <source>
        <strain evidence="1 2">PB68.1</strain>
    </source>
</reference>
<evidence type="ECO:0000313" key="2">
    <source>
        <dbReference type="Proteomes" id="UP000093476"/>
    </source>
</evidence>
<gene>
    <name evidence="1" type="primary">vapB1</name>
    <name evidence="1" type="ORF">Ppb6_00913</name>
</gene>
<dbReference type="AlphaFoldDB" id="A0A1C0U7P4"/>
<organism evidence="1 2">
    <name type="scientific">Photorhabdus australis subsp. thailandensis</name>
    <dbReference type="NCBI Taxonomy" id="2805096"/>
    <lineage>
        <taxon>Bacteria</taxon>
        <taxon>Pseudomonadati</taxon>
        <taxon>Pseudomonadota</taxon>
        <taxon>Gammaproteobacteria</taxon>
        <taxon>Enterobacterales</taxon>
        <taxon>Morganellaceae</taxon>
        <taxon>Photorhabdus</taxon>
    </lineage>
</organism>
<evidence type="ECO:0000313" key="1">
    <source>
        <dbReference type="EMBL" id="OCQ53895.1"/>
    </source>
</evidence>
<name>A0A1C0U7P4_9GAMM</name>